<dbReference type="InParanoid" id="A0A061FJ86"/>
<protein>
    <recommendedName>
        <fullName evidence="3">DUF4283 domain-containing protein</fullName>
    </recommendedName>
</protein>
<evidence type="ECO:0000313" key="2">
    <source>
        <dbReference type="Proteomes" id="UP000026915"/>
    </source>
</evidence>
<dbReference type="AlphaFoldDB" id="A0A061FJ86"/>
<organism evidence="1 2">
    <name type="scientific">Theobroma cacao</name>
    <name type="common">Cacao</name>
    <name type="synonym">Cocoa</name>
    <dbReference type="NCBI Taxonomy" id="3641"/>
    <lineage>
        <taxon>Eukaryota</taxon>
        <taxon>Viridiplantae</taxon>
        <taxon>Streptophyta</taxon>
        <taxon>Embryophyta</taxon>
        <taxon>Tracheophyta</taxon>
        <taxon>Spermatophyta</taxon>
        <taxon>Magnoliopsida</taxon>
        <taxon>eudicotyledons</taxon>
        <taxon>Gunneridae</taxon>
        <taxon>Pentapetalae</taxon>
        <taxon>rosids</taxon>
        <taxon>malvids</taxon>
        <taxon>Malvales</taxon>
        <taxon>Malvaceae</taxon>
        <taxon>Byttnerioideae</taxon>
        <taxon>Theobroma</taxon>
    </lineage>
</organism>
<evidence type="ECO:0000313" key="1">
    <source>
        <dbReference type="EMBL" id="EOY16702.1"/>
    </source>
</evidence>
<name>A0A061FJ86_THECC</name>
<accession>A0A061FJ86</accession>
<proteinExistence type="predicted"/>
<dbReference type="HOGENOM" id="CLU_774792_0_0_1"/>
<reference evidence="1 2" key="1">
    <citation type="journal article" date="2013" name="Genome Biol.">
        <title>The genome sequence of the most widely cultivated cacao type and its use to identify candidate genes regulating pod color.</title>
        <authorList>
            <person name="Motamayor J.C."/>
            <person name="Mockaitis K."/>
            <person name="Schmutz J."/>
            <person name="Haiminen N."/>
            <person name="Iii D.L."/>
            <person name="Cornejo O."/>
            <person name="Findley S.D."/>
            <person name="Zheng P."/>
            <person name="Utro F."/>
            <person name="Royaert S."/>
            <person name="Saski C."/>
            <person name="Jenkins J."/>
            <person name="Podicheti R."/>
            <person name="Zhao M."/>
            <person name="Scheffler B.E."/>
            <person name="Stack J.C."/>
            <person name="Feltus F.A."/>
            <person name="Mustiga G.M."/>
            <person name="Amores F."/>
            <person name="Phillips W."/>
            <person name="Marelli J.P."/>
            <person name="May G.D."/>
            <person name="Shapiro H."/>
            <person name="Ma J."/>
            <person name="Bustamante C.D."/>
            <person name="Schnell R.J."/>
            <person name="Main D."/>
            <person name="Gilbert D."/>
            <person name="Parida L."/>
            <person name="Kuhn D.N."/>
        </authorList>
    </citation>
    <scope>NUCLEOTIDE SEQUENCE [LARGE SCALE GENOMIC DNA]</scope>
    <source>
        <strain evidence="2">cv. Matina 1-6</strain>
    </source>
</reference>
<dbReference type="Gramene" id="EOY16702">
    <property type="protein sequence ID" value="EOY16702"/>
    <property type="gene ID" value="TCM_035556"/>
</dbReference>
<gene>
    <name evidence="1" type="ORF">TCM_035556</name>
</gene>
<dbReference type="Proteomes" id="UP000026915">
    <property type="component" value="Chromosome 8"/>
</dbReference>
<evidence type="ECO:0008006" key="3">
    <source>
        <dbReference type="Google" id="ProtNLM"/>
    </source>
</evidence>
<dbReference type="EMBL" id="CM001886">
    <property type="protein sequence ID" value="EOY16702.1"/>
    <property type="molecule type" value="Genomic_DNA"/>
</dbReference>
<keyword evidence="2" id="KW-1185">Reference proteome</keyword>
<sequence length="358" mass="40598">MVTKLEDCDGSVKPSISSPKEWGVRLTTLQGSLSYLLVFVEADLDIDKAMHKLQKVRVISTAILDKDVLMLPEYLKNQAECSLEGPIEWTKMVEIKREENIKNVQGITDSDIASRNAVMLREAKMSLEVHKDLGMEFEMEDNAMVDVFVVVKEENSNRGGKGLWRSDHLLKENCFTIDHVIVENSYILLIGRIKGVNDNYRGNFNVVRSLDEKYGCTQVDKSMVDFREFIDALGLMDLPMSGRNFTWLVNETWWMGDHKATVWHWLKGTDVAPMEWTEPRSHLFDSKQLSIIGVFNTNKGEKDTFDEALMISGGAFNSNRPKLAKGITVNIQLKGSKGKFFPFLIKPIIALSIIEGDQ</sequence>